<comment type="caution">
    <text evidence="3">The sequence shown here is derived from an EMBL/GenBank/DDBJ whole genome shotgun (WGS) entry which is preliminary data.</text>
</comment>
<dbReference type="EMBL" id="JALLPB020000343">
    <property type="protein sequence ID" value="KAL3810254.1"/>
    <property type="molecule type" value="Genomic_DNA"/>
</dbReference>
<keyword evidence="4" id="KW-1185">Reference proteome</keyword>
<evidence type="ECO:0000256" key="1">
    <source>
        <dbReference type="ARBA" id="ARBA00005437"/>
    </source>
</evidence>
<organism evidence="3 4">
    <name type="scientific">Cyclostephanos tholiformis</name>
    <dbReference type="NCBI Taxonomy" id="382380"/>
    <lineage>
        <taxon>Eukaryota</taxon>
        <taxon>Sar</taxon>
        <taxon>Stramenopiles</taxon>
        <taxon>Ochrophyta</taxon>
        <taxon>Bacillariophyta</taxon>
        <taxon>Coscinodiscophyceae</taxon>
        <taxon>Thalassiosirophycidae</taxon>
        <taxon>Stephanodiscales</taxon>
        <taxon>Stephanodiscaceae</taxon>
        <taxon>Cyclostephanos</taxon>
    </lineage>
</organism>
<protein>
    <recommendedName>
        <fullName evidence="5">Phospholipid scramblase</fullName>
    </recommendedName>
</protein>
<sequence length="314" mass="35132">KSEPHDTQNIPNIKQTAPMPSPRRTMPCVHLLLPFLISLTFDTNDNVISLGGIVSAFAPPPPQPTKKAFLRRSSRGPSINLYSLLDSLGGVFSGSKLDVEKNLPYDPPFSSELSISDDVRTFAVKERPFSFTGEDFDIVDITEGKRNDFARVRGAMLHLPGKDKMIVYSSSTGEKSVIMDRVMIAATPSYNLIRASDGTKIGWMEKKLISFTDSFDVYMEGKGGFGITGLFKPPPAYRIEGDFLDRNFVFKNEMGAIVARANVDGWVQFDMMNHYQVQVGEGMDALLVLACVCCIDEEFDEEHQKRKEERQRKD</sequence>
<evidence type="ECO:0000313" key="3">
    <source>
        <dbReference type="EMBL" id="KAL3810254.1"/>
    </source>
</evidence>
<gene>
    <name evidence="3" type="ORF">ACHAXA_008744</name>
</gene>
<reference evidence="3 4" key="1">
    <citation type="submission" date="2024-10" db="EMBL/GenBank/DDBJ databases">
        <title>Updated reference genomes for cyclostephanoid diatoms.</title>
        <authorList>
            <person name="Roberts W.R."/>
            <person name="Alverson A.J."/>
        </authorList>
    </citation>
    <scope>NUCLEOTIDE SEQUENCE [LARGE SCALE GENOMIC DNA]</scope>
    <source>
        <strain evidence="3 4">AJA228-03</strain>
    </source>
</reference>
<accession>A0ABD3RBU4</accession>
<dbReference type="Proteomes" id="UP001530377">
    <property type="component" value="Unassembled WGS sequence"/>
</dbReference>
<feature type="non-terminal residue" evidence="3">
    <location>
        <position position="1"/>
    </location>
</feature>
<dbReference type="Pfam" id="PF04525">
    <property type="entry name" value="LOR"/>
    <property type="match status" value="1"/>
</dbReference>
<name>A0ABD3RBU4_9STRA</name>
<dbReference type="AlphaFoldDB" id="A0ABD3RBU4"/>
<dbReference type="SUPFAM" id="SSF54518">
    <property type="entry name" value="Tubby C-terminal domain-like"/>
    <property type="match status" value="1"/>
</dbReference>
<dbReference type="InterPro" id="IPR025659">
    <property type="entry name" value="Tubby-like_C"/>
</dbReference>
<evidence type="ECO:0008006" key="5">
    <source>
        <dbReference type="Google" id="ProtNLM"/>
    </source>
</evidence>
<evidence type="ECO:0000313" key="4">
    <source>
        <dbReference type="Proteomes" id="UP001530377"/>
    </source>
</evidence>
<evidence type="ECO:0000256" key="2">
    <source>
        <dbReference type="SAM" id="MobiDB-lite"/>
    </source>
</evidence>
<feature type="region of interest" description="Disordered" evidence="2">
    <location>
        <begin position="1"/>
        <end position="21"/>
    </location>
</feature>
<comment type="similarity">
    <text evidence="1">Belongs to the LOR family.</text>
</comment>
<dbReference type="Gene3D" id="2.40.160.200">
    <property type="entry name" value="LURP1-related"/>
    <property type="match status" value="1"/>
</dbReference>
<dbReference type="InterPro" id="IPR038595">
    <property type="entry name" value="LOR_sf"/>
</dbReference>
<dbReference type="InterPro" id="IPR007612">
    <property type="entry name" value="LOR"/>
</dbReference>
<proteinExistence type="inferred from homology"/>